<keyword evidence="2" id="KW-1185">Reference proteome</keyword>
<organism evidence="1 2">
    <name type="scientific">Pseudodesulfovibrio nedwellii</name>
    <dbReference type="NCBI Taxonomy" id="2973072"/>
    <lineage>
        <taxon>Bacteria</taxon>
        <taxon>Pseudomonadati</taxon>
        <taxon>Thermodesulfobacteriota</taxon>
        <taxon>Desulfovibrionia</taxon>
        <taxon>Desulfovibrionales</taxon>
        <taxon>Desulfovibrionaceae</taxon>
    </lineage>
</organism>
<reference evidence="1 2" key="1">
    <citation type="submission" date="2022-08" db="EMBL/GenBank/DDBJ databases">
        <title>Genome Sequence of the sulphate-reducing bacterium, Pseudodesulfovibrio sp. SYK.</title>
        <authorList>
            <person name="Kondo R."/>
            <person name="Kataoka T."/>
        </authorList>
    </citation>
    <scope>NUCLEOTIDE SEQUENCE [LARGE SCALE GENOMIC DNA]</scope>
    <source>
        <strain evidence="1 2">SYK</strain>
    </source>
</reference>
<evidence type="ECO:0000313" key="2">
    <source>
        <dbReference type="Proteomes" id="UP001317742"/>
    </source>
</evidence>
<gene>
    <name evidence="1" type="ORF">SYK_05060</name>
</gene>
<sequence>MYPKEQTLNHVVVGQEKPFSTLVKLKFRISRILELGIFGLDGYKKVFQFCTDLTTTTDFGTHLVHIHSFFYSQAF</sequence>
<protein>
    <submittedName>
        <fullName evidence="1">Uncharacterized protein</fullName>
    </submittedName>
</protein>
<name>A0ABN6RYX2_9BACT</name>
<proteinExistence type="predicted"/>
<dbReference type="Proteomes" id="UP001317742">
    <property type="component" value="Chromosome"/>
</dbReference>
<dbReference type="EMBL" id="AP026709">
    <property type="protein sequence ID" value="BDQ36146.1"/>
    <property type="molecule type" value="Genomic_DNA"/>
</dbReference>
<accession>A0ABN6RYX2</accession>
<evidence type="ECO:0000313" key="1">
    <source>
        <dbReference type="EMBL" id="BDQ36146.1"/>
    </source>
</evidence>